<proteinExistence type="predicted"/>
<accession>A0A8R7THW7</accession>
<feature type="compositionally biased region" description="Basic residues" evidence="1">
    <location>
        <begin position="1"/>
        <end position="16"/>
    </location>
</feature>
<dbReference type="Proteomes" id="UP000015106">
    <property type="component" value="Chromosome 2"/>
</dbReference>
<reference evidence="2" key="3">
    <citation type="submission" date="2022-06" db="UniProtKB">
        <authorList>
            <consortium name="EnsemblPlants"/>
        </authorList>
    </citation>
    <scope>IDENTIFICATION</scope>
</reference>
<feature type="compositionally biased region" description="Pro residues" evidence="1">
    <location>
        <begin position="17"/>
        <end position="28"/>
    </location>
</feature>
<keyword evidence="3" id="KW-1185">Reference proteome</keyword>
<reference evidence="2" key="2">
    <citation type="submission" date="2018-03" db="EMBL/GenBank/DDBJ databases">
        <title>The Triticum urartu genome reveals the dynamic nature of wheat genome evolution.</title>
        <authorList>
            <person name="Ling H."/>
            <person name="Ma B."/>
            <person name="Shi X."/>
            <person name="Liu H."/>
            <person name="Dong L."/>
            <person name="Sun H."/>
            <person name="Cao Y."/>
            <person name="Gao Q."/>
            <person name="Zheng S."/>
            <person name="Li Y."/>
            <person name="Yu Y."/>
            <person name="Du H."/>
            <person name="Qi M."/>
            <person name="Li Y."/>
            <person name="Yu H."/>
            <person name="Cui Y."/>
            <person name="Wang N."/>
            <person name="Chen C."/>
            <person name="Wu H."/>
            <person name="Zhao Y."/>
            <person name="Zhang J."/>
            <person name="Li Y."/>
            <person name="Zhou W."/>
            <person name="Zhang B."/>
            <person name="Hu W."/>
            <person name="Eijk M."/>
            <person name="Tang J."/>
            <person name="Witsenboer H."/>
            <person name="Zhao S."/>
            <person name="Li Z."/>
            <person name="Zhang A."/>
            <person name="Wang D."/>
            <person name="Liang C."/>
        </authorList>
    </citation>
    <scope>NUCLEOTIDE SEQUENCE [LARGE SCALE GENOMIC DNA]</scope>
    <source>
        <strain evidence="2">cv. G1812</strain>
    </source>
</reference>
<protein>
    <submittedName>
        <fullName evidence="2">Uncharacterized protein</fullName>
    </submittedName>
</protein>
<dbReference type="AlphaFoldDB" id="A0A8R7THW7"/>
<name>A0A8R7THW7_TRIUA</name>
<dbReference type="Gramene" id="TuG1812G0200003119.01.T01">
    <property type="protein sequence ID" value="TuG1812G0200003119.01.T01.cds386616"/>
    <property type="gene ID" value="TuG1812G0200003119.01"/>
</dbReference>
<feature type="region of interest" description="Disordered" evidence="1">
    <location>
        <begin position="59"/>
        <end position="110"/>
    </location>
</feature>
<evidence type="ECO:0000313" key="2">
    <source>
        <dbReference type="EnsemblPlants" id="TuG1812G0200003119.01.T01.cds386616"/>
    </source>
</evidence>
<reference evidence="3" key="1">
    <citation type="journal article" date="2013" name="Nature">
        <title>Draft genome of the wheat A-genome progenitor Triticum urartu.</title>
        <authorList>
            <person name="Ling H.Q."/>
            <person name="Zhao S."/>
            <person name="Liu D."/>
            <person name="Wang J."/>
            <person name="Sun H."/>
            <person name="Zhang C."/>
            <person name="Fan H."/>
            <person name="Li D."/>
            <person name="Dong L."/>
            <person name="Tao Y."/>
            <person name="Gao C."/>
            <person name="Wu H."/>
            <person name="Li Y."/>
            <person name="Cui Y."/>
            <person name="Guo X."/>
            <person name="Zheng S."/>
            <person name="Wang B."/>
            <person name="Yu K."/>
            <person name="Liang Q."/>
            <person name="Yang W."/>
            <person name="Lou X."/>
            <person name="Chen J."/>
            <person name="Feng M."/>
            <person name="Jian J."/>
            <person name="Zhang X."/>
            <person name="Luo G."/>
            <person name="Jiang Y."/>
            <person name="Liu J."/>
            <person name="Wang Z."/>
            <person name="Sha Y."/>
            <person name="Zhang B."/>
            <person name="Wu H."/>
            <person name="Tang D."/>
            <person name="Shen Q."/>
            <person name="Xue P."/>
            <person name="Zou S."/>
            <person name="Wang X."/>
            <person name="Liu X."/>
            <person name="Wang F."/>
            <person name="Yang Y."/>
            <person name="An X."/>
            <person name="Dong Z."/>
            <person name="Zhang K."/>
            <person name="Zhang X."/>
            <person name="Luo M.C."/>
            <person name="Dvorak J."/>
            <person name="Tong Y."/>
            <person name="Wang J."/>
            <person name="Yang H."/>
            <person name="Li Z."/>
            <person name="Wang D."/>
            <person name="Zhang A."/>
            <person name="Wang J."/>
        </authorList>
    </citation>
    <scope>NUCLEOTIDE SEQUENCE</scope>
    <source>
        <strain evidence="3">cv. G1812</strain>
    </source>
</reference>
<evidence type="ECO:0000313" key="3">
    <source>
        <dbReference type="Proteomes" id="UP000015106"/>
    </source>
</evidence>
<sequence>RRPQLLLARRRPRVPKRLPPQLAPPPPTRGRRPHLLRREAAAPTSSWCAAAPLSRRASGLRRPSLRRNHHVGLPPPWIHRGGGLPTPGSTTTVPRSPGSTAAAADSLPLDPPAVNLPPSTSLPVLQPWHRYCATHPKHRSSSSMNTSWMATCSTMAPT</sequence>
<dbReference type="EnsemblPlants" id="TuG1812G0200003119.01.T01">
    <property type="protein sequence ID" value="TuG1812G0200003119.01.T01.cds386616"/>
    <property type="gene ID" value="TuG1812G0200003119.01"/>
</dbReference>
<feature type="region of interest" description="Disordered" evidence="1">
    <location>
        <begin position="1"/>
        <end position="34"/>
    </location>
</feature>
<evidence type="ECO:0000256" key="1">
    <source>
        <dbReference type="SAM" id="MobiDB-lite"/>
    </source>
</evidence>
<organism evidence="2 3">
    <name type="scientific">Triticum urartu</name>
    <name type="common">Red wild einkorn</name>
    <name type="synonym">Crithodium urartu</name>
    <dbReference type="NCBI Taxonomy" id="4572"/>
    <lineage>
        <taxon>Eukaryota</taxon>
        <taxon>Viridiplantae</taxon>
        <taxon>Streptophyta</taxon>
        <taxon>Embryophyta</taxon>
        <taxon>Tracheophyta</taxon>
        <taxon>Spermatophyta</taxon>
        <taxon>Magnoliopsida</taxon>
        <taxon>Liliopsida</taxon>
        <taxon>Poales</taxon>
        <taxon>Poaceae</taxon>
        <taxon>BOP clade</taxon>
        <taxon>Pooideae</taxon>
        <taxon>Triticodae</taxon>
        <taxon>Triticeae</taxon>
        <taxon>Triticinae</taxon>
        <taxon>Triticum</taxon>
    </lineage>
</organism>